<organism evidence="1 2">
    <name type="scientific">Candidatus Daviesbacteria bacterium RIFCSPLOWO2_02_FULL_36_7</name>
    <dbReference type="NCBI Taxonomy" id="1797792"/>
    <lineage>
        <taxon>Bacteria</taxon>
        <taxon>Candidatus Daviesiibacteriota</taxon>
    </lineage>
</organism>
<gene>
    <name evidence="1" type="ORF">A3I48_02555</name>
</gene>
<dbReference type="EMBL" id="MFDT01000001">
    <property type="protein sequence ID" value="OGE65116.1"/>
    <property type="molecule type" value="Genomic_DNA"/>
</dbReference>
<protein>
    <submittedName>
        <fullName evidence="1">Uncharacterized protein</fullName>
    </submittedName>
</protein>
<evidence type="ECO:0000313" key="2">
    <source>
        <dbReference type="Proteomes" id="UP000178859"/>
    </source>
</evidence>
<sequence>MVLKSELALIDQTYQIASGKPFSISTLSLPLWTNTTWAYLYSWYGMKKYGYVPVFYGHNQIGLLGVDSLQKIDKPLEKTFFIIEPADGIPSTFYNEELDTENSKTKLTSEISFGSLKLQVRVPKADE</sequence>
<comment type="caution">
    <text evidence="1">The sequence shown here is derived from an EMBL/GenBank/DDBJ whole genome shotgun (WGS) entry which is preliminary data.</text>
</comment>
<dbReference type="AlphaFoldDB" id="A0A1F5MIB4"/>
<accession>A0A1F5MIB4</accession>
<name>A0A1F5MIB4_9BACT</name>
<dbReference type="Proteomes" id="UP000178859">
    <property type="component" value="Unassembled WGS sequence"/>
</dbReference>
<proteinExistence type="predicted"/>
<reference evidence="1 2" key="1">
    <citation type="journal article" date="2016" name="Nat. Commun.">
        <title>Thousands of microbial genomes shed light on interconnected biogeochemical processes in an aquifer system.</title>
        <authorList>
            <person name="Anantharaman K."/>
            <person name="Brown C.T."/>
            <person name="Hug L.A."/>
            <person name="Sharon I."/>
            <person name="Castelle C.J."/>
            <person name="Probst A.J."/>
            <person name="Thomas B.C."/>
            <person name="Singh A."/>
            <person name="Wilkins M.J."/>
            <person name="Karaoz U."/>
            <person name="Brodie E.L."/>
            <person name="Williams K.H."/>
            <person name="Hubbard S.S."/>
            <person name="Banfield J.F."/>
        </authorList>
    </citation>
    <scope>NUCLEOTIDE SEQUENCE [LARGE SCALE GENOMIC DNA]</scope>
</reference>
<evidence type="ECO:0000313" key="1">
    <source>
        <dbReference type="EMBL" id="OGE65116.1"/>
    </source>
</evidence>